<sequence length="608" mass="67535">MNDALNGANAPEEHEKIREELMRVLQHQVAQRWTESGALLETLIEEYGDRPILVHYQGLTAIGQGDDETGQALMERALEASPDDPIMLCDYGAQLASKGKLDEALLHFQSAVDVAPNYAIARGNLGAAQVLNKDYRKAIANLKKAVELDSNLLDAHTNLGVAYMETNHFGPAVDILFKALSINPLGADIHTRLSAALFRRERHDTAEYHARRAIELAPKAGEPYLHLGNALAAAGRTDDAVQALMFAARRPPVGLAALSRLIHVRKTKEDSPEFKLLQDFLQRAEKTGDEPRAALYYAAGKAFDDMGDYKQAFDYFHKANELTAEQFPFDAEQYVARADRMREFCAPALIKRCSGGGVDTVAPIFICGMPRSGTTLTEQMFSRHPKVQPGGEMSAALQALQRNQSIRDALEEKIPDEEITADDFSRLGEDYVAAVRAEGIRAQYFTDKMPANHRNIGLLSLALPRAKFLIMRRHPLGCLFSNYMQHFGQNQPFASKFQNLAIAYKTFDIDATLWADRLPDAAREVPYEGIVQDAEASMRGLLDFVGLEWADEVLDHKASTHQVNTASMAQVREPIYTRAVARWEHYREELAPLIEALGPLAQLDGTAH</sequence>
<dbReference type="SMART" id="SM00028">
    <property type="entry name" value="TPR"/>
    <property type="match status" value="6"/>
</dbReference>
<feature type="repeat" description="TPR" evidence="2">
    <location>
        <begin position="293"/>
        <end position="326"/>
    </location>
</feature>
<dbReference type="Pfam" id="PF13181">
    <property type="entry name" value="TPR_8"/>
    <property type="match status" value="1"/>
</dbReference>
<name>A0A0J9GUD2_9RHOB</name>
<keyword evidence="2" id="KW-0802">TPR repeat</keyword>
<feature type="repeat" description="TPR" evidence="2">
    <location>
        <begin position="85"/>
        <end position="118"/>
    </location>
</feature>
<dbReference type="InterPro" id="IPR011990">
    <property type="entry name" value="TPR-like_helical_dom_sf"/>
</dbReference>
<evidence type="ECO:0000256" key="2">
    <source>
        <dbReference type="PROSITE-ProRule" id="PRU00339"/>
    </source>
</evidence>
<dbReference type="GO" id="GO:0008476">
    <property type="term" value="F:protein-tyrosine sulfotransferase activity"/>
    <property type="evidence" value="ECO:0007669"/>
    <property type="project" value="InterPro"/>
</dbReference>
<keyword evidence="4" id="KW-1185">Reference proteome</keyword>
<dbReference type="PROSITE" id="PS50005">
    <property type="entry name" value="TPR"/>
    <property type="match status" value="4"/>
</dbReference>
<dbReference type="InterPro" id="IPR019734">
    <property type="entry name" value="TPR_rpt"/>
</dbReference>
<dbReference type="AlphaFoldDB" id="A0A0J9GUD2"/>
<evidence type="ECO:0000313" key="4">
    <source>
        <dbReference type="Proteomes" id="UP000037178"/>
    </source>
</evidence>
<dbReference type="PATRIC" id="fig|1675527.3.peg.2264"/>
<reference evidence="3 4" key="1">
    <citation type="submission" date="2015-06" db="EMBL/GenBank/DDBJ databases">
        <title>Draft genome sequence of an Alphaproteobacteria species associated to the Mediterranean sponge Oscarella lobularis.</title>
        <authorList>
            <person name="Jourda C."/>
            <person name="Santini S."/>
            <person name="Claverie J.-M."/>
        </authorList>
    </citation>
    <scope>NUCLEOTIDE SEQUENCE [LARGE SCALE GENOMIC DNA]</scope>
    <source>
        <strain evidence="3">IGS</strain>
    </source>
</reference>
<dbReference type="Gene3D" id="3.40.50.300">
    <property type="entry name" value="P-loop containing nucleotide triphosphate hydrolases"/>
    <property type="match status" value="1"/>
</dbReference>
<feature type="repeat" description="TPR" evidence="2">
    <location>
        <begin position="153"/>
        <end position="186"/>
    </location>
</feature>
<dbReference type="RefSeq" id="WP_049642956.1">
    <property type="nucleotide sequence ID" value="NZ_LFTY01000002.1"/>
</dbReference>
<proteinExistence type="predicted"/>
<dbReference type="Pfam" id="PF13414">
    <property type="entry name" value="TPR_11"/>
    <property type="match status" value="1"/>
</dbReference>
<organism evidence="3 4">
    <name type="scientific">Candidatus Rhodobacter oscarellae</name>
    <dbReference type="NCBI Taxonomy" id="1675527"/>
    <lineage>
        <taxon>Bacteria</taxon>
        <taxon>Pseudomonadati</taxon>
        <taxon>Pseudomonadota</taxon>
        <taxon>Alphaproteobacteria</taxon>
        <taxon>Rhodobacterales</taxon>
        <taxon>Rhodobacter group</taxon>
        <taxon>Rhodobacter</taxon>
    </lineage>
</organism>
<gene>
    <name evidence="3" type="ORF">AIOL_002149</name>
</gene>
<dbReference type="PANTHER" id="PTHR12788">
    <property type="entry name" value="PROTEIN-TYROSINE SULFOTRANSFERASE 2"/>
    <property type="match status" value="1"/>
</dbReference>
<dbReference type="InterPro" id="IPR027417">
    <property type="entry name" value="P-loop_NTPase"/>
</dbReference>
<dbReference type="Proteomes" id="UP000037178">
    <property type="component" value="Unassembled WGS sequence"/>
</dbReference>
<dbReference type="PANTHER" id="PTHR12788:SF10">
    <property type="entry name" value="PROTEIN-TYROSINE SULFOTRANSFERASE"/>
    <property type="match status" value="1"/>
</dbReference>
<dbReference type="STRING" id="1675527.AIOL_002149"/>
<protein>
    <submittedName>
        <fullName evidence="3">TPR domain protein</fullName>
    </submittedName>
</protein>
<dbReference type="Pfam" id="PF13432">
    <property type="entry name" value="TPR_16"/>
    <property type="match status" value="1"/>
</dbReference>
<dbReference type="SUPFAM" id="SSF52540">
    <property type="entry name" value="P-loop containing nucleoside triphosphate hydrolases"/>
    <property type="match status" value="1"/>
</dbReference>
<dbReference type="Pfam" id="PF13469">
    <property type="entry name" value="Sulfotransfer_3"/>
    <property type="match status" value="1"/>
</dbReference>
<evidence type="ECO:0000256" key="1">
    <source>
        <dbReference type="ARBA" id="ARBA00022679"/>
    </source>
</evidence>
<keyword evidence="1" id="KW-0808">Transferase</keyword>
<dbReference type="OrthoDB" id="9800698at2"/>
<dbReference type="Gene3D" id="1.25.40.10">
    <property type="entry name" value="Tetratricopeptide repeat domain"/>
    <property type="match status" value="1"/>
</dbReference>
<comment type="caution">
    <text evidence="3">The sequence shown here is derived from an EMBL/GenBank/DDBJ whole genome shotgun (WGS) entry which is preliminary data.</text>
</comment>
<accession>A0A0J9GUD2</accession>
<dbReference type="SUPFAM" id="SSF48452">
    <property type="entry name" value="TPR-like"/>
    <property type="match status" value="1"/>
</dbReference>
<dbReference type="EMBL" id="LFTY01000002">
    <property type="protein sequence ID" value="KMW57188.1"/>
    <property type="molecule type" value="Genomic_DNA"/>
</dbReference>
<dbReference type="InterPro" id="IPR026634">
    <property type="entry name" value="TPST-like"/>
</dbReference>
<evidence type="ECO:0000313" key="3">
    <source>
        <dbReference type="EMBL" id="KMW57188.1"/>
    </source>
</evidence>
<feature type="repeat" description="TPR" evidence="2">
    <location>
        <begin position="119"/>
        <end position="152"/>
    </location>
</feature>